<evidence type="ECO:0000313" key="3">
    <source>
        <dbReference type="Proteomes" id="UP000245207"/>
    </source>
</evidence>
<keyword evidence="3" id="KW-1185">Reference proteome</keyword>
<dbReference type="Gene3D" id="3.30.565.10">
    <property type="entry name" value="Histidine kinase-like ATPase, C-terminal domain"/>
    <property type="match status" value="1"/>
</dbReference>
<sequence length="75" mass="8312">MRSGVVLFDLTRVVEKLVFNSLDAGATKVIVVIGVGTNYIKVTDDGNELVFDSKCKSFKFSEDEFGAKLWSFLSE</sequence>
<dbReference type="GO" id="GO:0006298">
    <property type="term" value="P:mismatch repair"/>
    <property type="evidence" value="ECO:0007669"/>
    <property type="project" value="InterPro"/>
</dbReference>
<dbReference type="GO" id="GO:0032300">
    <property type="term" value="C:mismatch repair complex"/>
    <property type="evidence" value="ECO:0007669"/>
    <property type="project" value="InterPro"/>
</dbReference>
<dbReference type="GO" id="GO:0140664">
    <property type="term" value="F:ATP-dependent DNA damage sensor activity"/>
    <property type="evidence" value="ECO:0007669"/>
    <property type="project" value="InterPro"/>
</dbReference>
<dbReference type="GO" id="GO:0016887">
    <property type="term" value="F:ATP hydrolysis activity"/>
    <property type="evidence" value="ECO:0007669"/>
    <property type="project" value="InterPro"/>
</dbReference>
<dbReference type="InterPro" id="IPR038973">
    <property type="entry name" value="MutL/Mlh/Pms-like"/>
</dbReference>
<dbReference type="OrthoDB" id="429932at2759"/>
<proteinExistence type="inferred from homology"/>
<organism evidence="2 3">
    <name type="scientific">Artemisia annua</name>
    <name type="common">Sweet wormwood</name>
    <dbReference type="NCBI Taxonomy" id="35608"/>
    <lineage>
        <taxon>Eukaryota</taxon>
        <taxon>Viridiplantae</taxon>
        <taxon>Streptophyta</taxon>
        <taxon>Embryophyta</taxon>
        <taxon>Tracheophyta</taxon>
        <taxon>Spermatophyta</taxon>
        <taxon>Magnoliopsida</taxon>
        <taxon>eudicotyledons</taxon>
        <taxon>Gunneridae</taxon>
        <taxon>Pentapetalae</taxon>
        <taxon>asterids</taxon>
        <taxon>campanulids</taxon>
        <taxon>Asterales</taxon>
        <taxon>Asteraceae</taxon>
        <taxon>Asteroideae</taxon>
        <taxon>Anthemideae</taxon>
        <taxon>Artemisiinae</taxon>
        <taxon>Artemisia</taxon>
    </lineage>
</organism>
<gene>
    <name evidence="2" type="ORF">CTI12_AA241520</name>
</gene>
<protein>
    <submittedName>
        <fullName evidence="2">DNA mismatch repair protein family</fullName>
    </submittedName>
</protein>
<dbReference type="EMBL" id="PKPP01002887">
    <property type="protein sequence ID" value="PWA72533.1"/>
    <property type="molecule type" value="Genomic_DNA"/>
</dbReference>
<dbReference type="PANTHER" id="PTHR10073">
    <property type="entry name" value="DNA MISMATCH REPAIR PROTEIN MLH, PMS, MUTL"/>
    <property type="match status" value="1"/>
</dbReference>
<reference evidence="2 3" key="1">
    <citation type="journal article" date="2018" name="Mol. Plant">
        <title>The genome of Artemisia annua provides insight into the evolution of Asteraceae family and artemisinin biosynthesis.</title>
        <authorList>
            <person name="Shen Q."/>
            <person name="Zhang L."/>
            <person name="Liao Z."/>
            <person name="Wang S."/>
            <person name="Yan T."/>
            <person name="Shi P."/>
            <person name="Liu M."/>
            <person name="Fu X."/>
            <person name="Pan Q."/>
            <person name="Wang Y."/>
            <person name="Lv Z."/>
            <person name="Lu X."/>
            <person name="Zhang F."/>
            <person name="Jiang W."/>
            <person name="Ma Y."/>
            <person name="Chen M."/>
            <person name="Hao X."/>
            <person name="Li L."/>
            <person name="Tang Y."/>
            <person name="Lv G."/>
            <person name="Zhou Y."/>
            <person name="Sun X."/>
            <person name="Brodelius P.E."/>
            <person name="Rose J.K.C."/>
            <person name="Tang K."/>
        </authorList>
    </citation>
    <scope>NUCLEOTIDE SEQUENCE [LARGE SCALE GENOMIC DNA]</scope>
    <source>
        <strain evidence="3">cv. Huhao1</strain>
        <tissue evidence="2">Leaf</tissue>
    </source>
</reference>
<dbReference type="Proteomes" id="UP000245207">
    <property type="component" value="Unassembled WGS sequence"/>
</dbReference>
<dbReference type="STRING" id="35608.A0A2U1NGA5"/>
<evidence type="ECO:0000256" key="1">
    <source>
        <dbReference type="ARBA" id="ARBA00006082"/>
    </source>
</evidence>
<dbReference type="SUPFAM" id="SSF55874">
    <property type="entry name" value="ATPase domain of HSP90 chaperone/DNA topoisomerase II/histidine kinase"/>
    <property type="match status" value="1"/>
</dbReference>
<dbReference type="AlphaFoldDB" id="A0A2U1NGA5"/>
<comment type="caution">
    <text evidence="2">The sequence shown here is derived from an EMBL/GenBank/DDBJ whole genome shotgun (WGS) entry which is preliminary data.</text>
</comment>
<name>A0A2U1NGA5_ARTAN</name>
<comment type="similarity">
    <text evidence="1">Belongs to the DNA mismatch repair MutL/HexB family.</text>
</comment>
<evidence type="ECO:0000313" key="2">
    <source>
        <dbReference type="EMBL" id="PWA72533.1"/>
    </source>
</evidence>
<dbReference type="PANTHER" id="PTHR10073:SF47">
    <property type="entry name" value="DNA MISMATCH REPAIR PROTEIN MLH3"/>
    <property type="match status" value="1"/>
</dbReference>
<dbReference type="InterPro" id="IPR036890">
    <property type="entry name" value="HATPase_C_sf"/>
</dbReference>
<accession>A0A2U1NGA5</accession>